<evidence type="ECO:0000313" key="2">
    <source>
        <dbReference type="Proteomes" id="UP000828390"/>
    </source>
</evidence>
<name>A0A9D4G722_DREPO</name>
<proteinExistence type="predicted"/>
<organism evidence="1 2">
    <name type="scientific">Dreissena polymorpha</name>
    <name type="common">Zebra mussel</name>
    <name type="synonym">Mytilus polymorpha</name>
    <dbReference type="NCBI Taxonomy" id="45954"/>
    <lineage>
        <taxon>Eukaryota</taxon>
        <taxon>Metazoa</taxon>
        <taxon>Spiralia</taxon>
        <taxon>Lophotrochozoa</taxon>
        <taxon>Mollusca</taxon>
        <taxon>Bivalvia</taxon>
        <taxon>Autobranchia</taxon>
        <taxon>Heteroconchia</taxon>
        <taxon>Euheterodonta</taxon>
        <taxon>Imparidentia</taxon>
        <taxon>Neoheterodontei</taxon>
        <taxon>Myida</taxon>
        <taxon>Dreissenoidea</taxon>
        <taxon>Dreissenidae</taxon>
        <taxon>Dreissena</taxon>
    </lineage>
</organism>
<evidence type="ECO:0000313" key="1">
    <source>
        <dbReference type="EMBL" id="KAH3810254.1"/>
    </source>
</evidence>
<dbReference type="Proteomes" id="UP000828390">
    <property type="component" value="Unassembled WGS sequence"/>
</dbReference>
<reference evidence="1" key="2">
    <citation type="submission" date="2020-11" db="EMBL/GenBank/DDBJ databases">
        <authorList>
            <person name="McCartney M.A."/>
            <person name="Auch B."/>
            <person name="Kono T."/>
            <person name="Mallez S."/>
            <person name="Becker A."/>
            <person name="Gohl D.M."/>
            <person name="Silverstein K.A.T."/>
            <person name="Koren S."/>
            <person name="Bechman K.B."/>
            <person name="Herman A."/>
            <person name="Abrahante J.E."/>
            <person name="Garbe J."/>
        </authorList>
    </citation>
    <scope>NUCLEOTIDE SEQUENCE</scope>
    <source>
        <strain evidence="1">Duluth1</strain>
        <tissue evidence="1">Whole animal</tissue>
    </source>
</reference>
<protein>
    <submittedName>
        <fullName evidence="1">Uncharacterized protein</fullName>
    </submittedName>
</protein>
<accession>A0A9D4G722</accession>
<dbReference type="AlphaFoldDB" id="A0A9D4G722"/>
<gene>
    <name evidence="1" type="ORF">DPMN_138644</name>
</gene>
<comment type="caution">
    <text evidence="1">The sequence shown here is derived from an EMBL/GenBank/DDBJ whole genome shotgun (WGS) entry which is preliminary data.</text>
</comment>
<keyword evidence="2" id="KW-1185">Reference proteome</keyword>
<reference evidence="1" key="1">
    <citation type="journal article" date="2019" name="bioRxiv">
        <title>The Genome of the Zebra Mussel, Dreissena polymorpha: A Resource for Invasive Species Research.</title>
        <authorList>
            <person name="McCartney M.A."/>
            <person name="Auch B."/>
            <person name="Kono T."/>
            <person name="Mallez S."/>
            <person name="Zhang Y."/>
            <person name="Obille A."/>
            <person name="Becker A."/>
            <person name="Abrahante J.E."/>
            <person name="Garbe J."/>
            <person name="Badalamenti J.P."/>
            <person name="Herman A."/>
            <person name="Mangelson H."/>
            <person name="Liachko I."/>
            <person name="Sullivan S."/>
            <person name="Sone E.D."/>
            <person name="Koren S."/>
            <person name="Silverstein K.A.T."/>
            <person name="Beckman K.B."/>
            <person name="Gohl D.M."/>
        </authorList>
    </citation>
    <scope>NUCLEOTIDE SEQUENCE</scope>
    <source>
        <strain evidence="1">Duluth1</strain>
        <tissue evidence="1">Whole animal</tissue>
    </source>
</reference>
<dbReference type="EMBL" id="JAIWYP010000006">
    <property type="protein sequence ID" value="KAH3810254.1"/>
    <property type="molecule type" value="Genomic_DNA"/>
</dbReference>
<sequence length="83" mass="8899">MFVRRCDMTTCFEFQVGDALVTHIGQPSNCSELCSCAGSATIKQTADQSWNNSEVRCVAKNVSGVILSSSAFTMIQLSNTGTI</sequence>